<feature type="region of interest" description="Disordered" evidence="1">
    <location>
        <begin position="1"/>
        <end position="125"/>
    </location>
</feature>
<dbReference type="AlphaFoldDB" id="A0A1V5SD06"/>
<feature type="region of interest" description="Disordered" evidence="1">
    <location>
        <begin position="153"/>
        <end position="183"/>
    </location>
</feature>
<comment type="caution">
    <text evidence="2">The sequence shown here is derived from an EMBL/GenBank/DDBJ whole genome shotgun (WGS) entry which is preliminary data.</text>
</comment>
<accession>A0A1V5SD06</accession>
<proteinExistence type="predicted"/>
<feature type="compositionally biased region" description="Basic and acidic residues" evidence="1">
    <location>
        <begin position="114"/>
        <end position="124"/>
    </location>
</feature>
<feature type="compositionally biased region" description="Basic and acidic residues" evidence="1">
    <location>
        <begin position="1"/>
        <end position="26"/>
    </location>
</feature>
<gene>
    <name evidence="2" type="ORF">BWY43_00592</name>
</gene>
<feature type="compositionally biased region" description="Polar residues" evidence="1">
    <location>
        <begin position="166"/>
        <end position="183"/>
    </location>
</feature>
<evidence type="ECO:0000313" key="2">
    <source>
        <dbReference type="EMBL" id="OQA52194.1"/>
    </source>
</evidence>
<sequence>MRSEDAERRSDRVAPPCRDDTSRTPLDRQTTMRRLRFADREPGSPSHPVEGCGRSHAPESQTGTPLGLPVPAKESPRTARPRPQTSTYDSPPYRPWRQSNFLPPIRAGVSTSSDQKRNEKDRALSRPMMYSDFQITLAPSSQSVRLFLLTKSGQKSDRKVRRRGTVSVQAETTLPNSSQIYAH</sequence>
<organism evidence="2">
    <name type="scientific">candidate division WS2 bacterium ADurb.Bin280</name>
    <dbReference type="NCBI Taxonomy" id="1852829"/>
    <lineage>
        <taxon>Bacteria</taxon>
        <taxon>candidate division WS2</taxon>
    </lineage>
</organism>
<reference evidence="2" key="1">
    <citation type="submission" date="2017-02" db="EMBL/GenBank/DDBJ databases">
        <title>Delving into the versatile metabolic prowess of the omnipresent phylum Bacteroidetes.</title>
        <authorList>
            <person name="Nobu M.K."/>
            <person name="Mei R."/>
            <person name="Narihiro T."/>
            <person name="Kuroda K."/>
            <person name="Liu W.-T."/>
        </authorList>
    </citation>
    <scope>NUCLEOTIDE SEQUENCE</scope>
    <source>
        <strain evidence="2">ADurb.Bin280</strain>
    </source>
</reference>
<protein>
    <submittedName>
        <fullName evidence="2">Uncharacterized protein</fullName>
    </submittedName>
</protein>
<dbReference type="EMBL" id="MWBO01000041">
    <property type="protein sequence ID" value="OQA52194.1"/>
    <property type="molecule type" value="Genomic_DNA"/>
</dbReference>
<evidence type="ECO:0000256" key="1">
    <source>
        <dbReference type="SAM" id="MobiDB-lite"/>
    </source>
</evidence>
<name>A0A1V5SD06_9BACT</name>
<dbReference type="Proteomes" id="UP000485367">
    <property type="component" value="Unassembled WGS sequence"/>
</dbReference>